<dbReference type="InterPro" id="IPR045038">
    <property type="entry name" value="AIG2-like"/>
</dbReference>
<dbReference type="Proteomes" id="UP001148614">
    <property type="component" value="Unassembled WGS sequence"/>
</dbReference>
<dbReference type="EMBL" id="JANPWZ010000346">
    <property type="protein sequence ID" value="KAJ3577560.1"/>
    <property type="molecule type" value="Genomic_DNA"/>
</dbReference>
<organism evidence="5 6">
    <name type="scientific">Xylaria arbuscula</name>
    <dbReference type="NCBI Taxonomy" id="114810"/>
    <lineage>
        <taxon>Eukaryota</taxon>
        <taxon>Fungi</taxon>
        <taxon>Dikarya</taxon>
        <taxon>Ascomycota</taxon>
        <taxon>Pezizomycotina</taxon>
        <taxon>Sordariomycetes</taxon>
        <taxon>Xylariomycetidae</taxon>
        <taxon>Xylariales</taxon>
        <taxon>Xylariaceae</taxon>
        <taxon>Xylaria</taxon>
    </lineage>
</organism>
<dbReference type="Gene3D" id="3.10.490.10">
    <property type="entry name" value="Gamma-glutamyl cyclotransferase-like"/>
    <property type="match status" value="1"/>
</dbReference>
<dbReference type="PANTHER" id="PTHR31544:SF2">
    <property type="entry name" value="AIG2-LIKE PROTEIN D"/>
    <property type="match status" value="1"/>
</dbReference>
<dbReference type="InterPro" id="IPR013024">
    <property type="entry name" value="GGCT-like"/>
</dbReference>
<dbReference type="VEuPathDB" id="FungiDB:F4678DRAFT_467866"/>
<dbReference type="CDD" id="cd06661">
    <property type="entry name" value="GGCT_like"/>
    <property type="match status" value="1"/>
</dbReference>
<comment type="caution">
    <text evidence="5">The sequence shown here is derived from an EMBL/GenBank/DDBJ whole genome shotgun (WGS) entry which is preliminary data.</text>
</comment>
<dbReference type="SUPFAM" id="SSF110857">
    <property type="entry name" value="Gamma-glutamyl cyclotransferase-like"/>
    <property type="match status" value="1"/>
</dbReference>
<sequence>MSNSDPSSGPLGPSSPPTRPLFIYGTLRALPLLAWVLTGDSSNASAISKLVKPARIYGYARFSLRGRDYPALVKHDTQSSTDGYILTLETATQRKKVDIFEGRAYRLETVTATILLETNKNHQEHSCVNGGRVVDADVYLWAGEKDALTANPWELEYFEKNVLEGWINLFAGMELVSEDDESPAAS</sequence>
<dbReference type="AlphaFoldDB" id="A0A9W8NIK4"/>
<evidence type="ECO:0000313" key="6">
    <source>
        <dbReference type="Proteomes" id="UP001148614"/>
    </source>
</evidence>
<reference evidence="5" key="1">
    <citation type="submission" date="2022-07" db="EMBL/GenBank/DDBJ databases">
        <title>Genome Sequence of Xylaria arbuscula.</title>
        <authorList>
            <person name="Buettner E."/>
        </authorList>
    </citation>
    <scope>NUCLEOTIDE SEQUENCE</scope>
    <source>
        <strain evidence="5">VT107</strain>
    </source>
</reference>
<dbReference type="PANTHER" id="PTHR31544">
    <property type="entry name" value="AIG2-LIKE PROTEIN D"/>
    <property type="match status" value="1"/>
</dbReference>
<evidence type="ECO:0000256" key="2">
    <source>
        <dbReference type="ARBA" id="ARBA00022679"/>
    </source>
</evidence>
<keyword evidence="2" id="KW-0808">Transferase</keyword>
<protein>
    <recommendedName>
        <fullName evidence="3">Putative gamma-glutamylcyclotransferase</fullName>
    </recommendedName>
</protein>
<name>A0A9W8NIK4_9PEZI</name>
<comment type="similarity">
    <text evidence="1">Belongs to the gamma-glutamylcyclotransferase family.</text>
</comment>
<evidence type="ECO:0000259" key="4">
    <source>
        <dbReference type="Pfam" id="PF06094"/>
    </source>
</evidence>
<evidence type="ECO:0000256" key="3">
    <source>
        <dbReference type="ARBA" id="ARBA00030602"/>
    </source>
</evidence>
<keyword evidence="6" id="KW-1185">Reference proteome</keyword>
<gene>
    <name evidence="5" type="ORF">NPX13_g3010</name>
</gene>
<evidence type="ECO:0000256" key="1">
    <source>
        <dbReference type="ARBA" id="ARBA00008861"/>
    </source>
</evidence>
<accession>A0A9W8NIK4</accession>
<feature type="domain" description="Gamma-glutamylcyclotransferase AIG2-like" evidence="4">
    <location>
        <begin position="21"/>
        <end position="146"/>
    </location>
</feature>
<proteinExistence type="inferred from homology"/>
<evidence type="ECO:0000313" key="5">
    <source>
        <dbReference type="EMBL" id="KAJ3577560.1"/>
    </source>
</evidence>
<dbReference type="GO" id="GO:0016740">
    <property type="term" value="F:transferase activity"/>
    <property type="evidence" value="ECO:0007669"/>
    <property type="project" value="UniProtKB-KW"/>
</dbReference>
<dbReference type="InterPro" id="IPR036568">
    <property type="entry name" value="GGCT-like_sf"/>
</dbReference>
<dbReference type="InterPro" id="IPR009288">
    <property type="entry name" value="AIG2-like_dom"/>
</dbReference>
<dbReference type="Pfam" id="PF06094">
    <property type="entry name" value="GGACT"/>
    <property type="match status" value="1"/>
</dbReference>